<sequence>MQHHPTAAAQPSRTIAPMPHHRVQQPRITPYTPNVRDLNPGPKNRLILALRSNIPFEVDWALPQLVVASFDQSDGFKLEAWPDSVRALQEWPAKWLEGLEREAAVFEMKAGRLDFEGDETNEEERMTKRRKRDLALGAMVEWENDPKVEQRATNSLLVLRNASFYAPNAKILSNSSFLAFLADFFSLPPPFLQHLCLKTPEPIHHILIIVQSIFPHLRVDMPGIDRIKHIFGVVFPQLFVDTRDIAMMNNLIPLMMMGQTIPNNQPPPPELIPHLLQLLVLRPPGPLLDLTLDILISLSTNPIHSRAMLSHPSFPYHLKSIIALLEHQARPVVNALDPPISTRGKMVRNPAGQSCRAEELYQRRTKEREAALGHMDPMAGGRPVYNEVGDKPPTFSAATKKRLFRMKEPERSIEWMHQSFVYSSTAQVLQVTFWHAYRDFFTNPACVEPMLSASDVIKNVTAAFPGASAKVWTDATGAQKFVIAGVGFRKRSDDDERFTCYWDACPQRHSATNPVQLLEHIRNYHLQPFSAPRCQWGSCDHCLCTYSHLLTHIPLGQPPSSISIPDAISCHIADHSSSVLQRKITNRTVPPLSNVRLAVQGAFTPVDARRQPTGAAFLAALLIRNLARTLRAEISLALPDSSHAQSQEAADEAQARKRHLLEERYGLPIPDSVLKEEEEEQANMQQGQELDMSEEERERAKRSFENVEERIIKVMLENVSGITQYLGDALGL</sequence>
<dbReference type="OMA" id="PQRCYEW"/>
<dbReference type="OrthoDB" id="338531at2759"/>
<keyword evidence="2" id="KW-0805">Transcription regulation</keyword>
<evidence type="ECO:0000256" key="1">
    <source>
        <dbReference type="ARBA" id="ARBA00022853"/>
    </source>
</evidence>
<dbReference type="PANTHER" id="PTHR22970:SF14">
    <property type="entry name" value="AT-RICH INTERACTIVE DOMAIN-CONTAINING PROTEIN 2"/>
    <property type="match status" value="1"/>
</dbReference>
<feature type="domain" description="RFX-type winged-helix" evidence="6">
    <location>
        <begin position="412"/>
        <end position="492"/>
    </location>
</feature>
<dbReference type="AlphaFoldDB" id="A0A095CJE1"/>
<accession>A0A095CJE1</accession>
<dbReference type="HOGENOM" id="CLU_028353_0_0_1"/>
<proteinExistence type="predicted"/>
<keyword evidence="3" id="KW-0804">Transcription</keyword>
<evidence type="ECO:0000259" key="6">
    <source>
        <dbReference type="PROSITE" id="PS51526"/>
    </source>
</evidence>
<dbReference type="Proteomes" id="UP000029445">
    <property type="component" value="Chromosome 4"/>
</dbReference>
<evidence type="ECO:0000256" key="5">
    <source>
        <dbReference type="SAM" id="MobiDB-lite"/>
    </source>
</evidence>
<feature type="region of interest" description="Disordered" evidence="5">
    <location>
        <begin position="1"/>
        <end position="37"/>
    </location>
</feature>
<dbReference type="InterPro" id="IPR003150">
    <property type="entry name" value="DNA-bd_RFX"/>
</dbReference>
<dbReference type="InterPro" id="IPR052406">
    <property type="entry name" value="Chromatin_Remodeling_Comp"/>
</dbReference>
<dbReference type="GO" id="GO:0003677">
    <property type="term" value="F:DNA binding"/>
    <property type="evidence" value="ECO:0007669"/>
    <property type="project" value="InterPro"/>
</dbReference>
<keyword evidence="8" id="KW-1185">Reference proteome</keyword>
<reference evidence="7 8" key="2">
    <citation type="journal article" date="2018" name="Proc. Natl. Acad. Sci.">
        <title>RNAi is a critical determinant of centromere evolution in closely related fungi.</title>
        <authorList>
            <person name="Yadav V."/>
            <person name="Sun S."/>
            <person name="Billmyre R.B."/>
            <person name="Thimmappa B.C."/>
            <person name="Shea T."/>
            <person name="Lintner R."/>
            <person name="Bakkeren G."/>
            <person name="Cuomo C.A."/>
            <person name="Heitman J."/>
            <person name="Sanyal K."/>
        </authorList>
    </citation>
    <scope>NUCLEOTIDE SEQUENCE [LARGE SCALE GENOMIC DNA]</scope>
    <source>
        <strain evidence="7 8">R265</strain>
    </source>
</reference>
<evidence type="ECO:0000313" key="7">
    <source>
        <dbReference type="EMBL" id="KGB80287.1"/>
    </source>
</evidence>
<dbReference type="PANTHER" id="PTHR22970">
    <property type="entry name" value="AT-RICH INTERACTIVE DOMAIN-CONTAINING PROTEIN 2"/>
    <property type="match status" value="1"/>
</dbReference>
<reference evidence="7 8" key="1">
    <citation type="journal article" date="2011" name="MBio">
        <title>Genome variation in Cryptococcus gattii, an emerging pathogen of immunocompetent hosts.</title>
        <authorList>
            <person name="D'Souza C.A."/>
            <person name="Kronstad J.W."/>
            <person name="Taylor G."/>
            <person name="Warren R."/>
            <person name="Yuen M."/>
            <person name="Hu G."/>
            <person name="Jung W.H."/>
            <person name="Sham A."/>
            <person name="Kidd S.E."/>
            <person name="Tangen K."/>
            <person name="Lee N."/>
            <person name="Zeilmaker T."/>
            <person name="Sawkins J."/>
            <person name="McVicker G."/>
            <person name="Shah S."/>
            <person name="Gnerre S."/>
            <person name="Griggs A."/>
            <person name="Zeng Q."/>
            <person name="Bartlett K."/>
            <person name="Li W."/>
            <person name="Wang X."/>
            <person name="Heitman J."/>
            <person name="Stajich J.E."/>
            <person name="Fraser J.A."/>
            <person name="Meyer W."/>
            <person name="Carter D."/>
            <person name="Schein J."/>
            <person name="Krzywinski M."/>
            <person name="Kwon-Chung K.J."/>
            <person name="Varma A."/>
            <person name="Wang J."/>
            <person name="Brunham R."/>
            <person name="Fyfe M."/>
            <person name="Ouellette B.F."/>
            <person name="Siddiqui A."/>
            <person name="Marra M."/>
            <person name="Jones S."/>
            <person name="Holt R."/>
            <person name="Birren B.W."/>
            <person name="Galagan J.E."/>
            <person name="Cuomo C.A."/>
        </authorList>
    </citation>
    <scope>NUCLEOTIDE SEQUENCE [LARGE SCALE GENOMIC DNA]</scope>
    <source>
        <strain evidence="7 8">R265</strain>
    </source>
</reference>
<evidence type="ECO:0000256" key="3">
    <source>
        <dbReference type="ARBA" id="ARBA00023163"/>
    </source>
</evidence>
<dbReference type="STRING" id="294750.A0A095CJE1"/>
<organism evidence="7 8">
    <name type="scientific">Cryptococcus deuterogattii (strain R265)</name>
    <name type="common">Cryptococcus gattii VGII (strain R265)</name>
    <dbReference type="NCBI Taxonomy" id="294750"/>
    <lineage>
        <taxon>Eukaryota</taxon>
        <taxon>Fungi</taxon>
        <taxon>Dikarya</taxon>
        <taxon>Basidiomycota</taxon>
        <taxon>Agaricomycotina</taxon>
        <taxon>Tremellomycetes</taxon>
        <taxon>Tremellales</taxon>
        <taxon>Cryptococcaceae</taxon>
        <taxon>Cryptococcus</taxon>
        <taxon>Cryptococcus gattii species complex</taxon>
    </lineage>
</organism>
<protein>
    <submittedName>
        <fullName evidence="7">Chromatin structure-remodeling complex subunit RSC9</fullName>
    </submittedName>
</protein>
<dbReference type="GO" id="GO:0016586">
    <property type="term" value="C:RSC-type complex"/>
    <property type="evidence" value="ECO:0007669"/>
    <property type="project" value="TreeGrafter"/>
</dbReference>
<evidence type="ECO:0000256" key="4">
    <source>
        <dbReference type="ARBA" id="ARBA00023242"/>
    </source>
</evidence>
<keyword evidence="4" id="KW-0539">Nucleus</keyword>
<dbReference type="GO" id="GO:0006325">
    <property type="term" value="P:chromatin organization"/>
    <property type="evidence" value="ECO:0007669"/>
    <property type="project" value="UniProtKB-KW"/>
</dbReference>
<gene>
    <name evidence="7" type="ORF">CNBG_6125</name>
</gene>
<dbReference type="VEuPathDB" id="FungiDB:CNBG_6125"/>
<dbReference type="GO" id="GO:0006355">
    <property type="term" value="P:regulation of DNA-templated transcription"/>
    <property type="evidence" value="ECO:0007669"/>
    <property type="project" value="InterPro"/>
</dbReference>
<keyword evidence="1" id="KW-0156">Chromatin regulator</keyword>
<dbReference type="KEGG" id="cdeu:CNBG_6125"/>
<dbReference type="PROSITE" id="PS51526">
    <property type="entry name" value="RFX_DBD"/>
    <property type="match status" value="1"/>
</dbReference>
<dbReference type="GeneID" id="88182226"/>
<evidence type="ECO:0000256" key="2">
    <source>
        <dbReference type="ARBA" id="ARBA00023015"/>
    </source>
</evidence>
<name>A0A095CJE1_CRYD2</name>
<dbReference type="EMBL" id="CP025762">
    <property type="protein sequence ID" value="KGB80287.1"/>
    <property type="molecule type" value="Genomic_DNA"/>
</dbReference>
<feature type="region of interest" description="Disordered" evidence="5">
    <location>
        <begin position="677"/>
        <end position="701"/>
    </location>
</feature>
<evidence type="ECO:0000313" key="8">
    <source>
        <dbReference type="Proteomes" id="UP000029445"/>
    </source>
</evidence>
<dbReference type="RefSeq" id="XP_062885902.1">
    <property type="nucleotide sequence ID" value="XM_063029947.1"/>
</dbReference>